<sequence>MGSSDGGLRSRDPMLHELSSAPLVTWGNAWLAGRAGLDDAVSAVERRTGPHVIGTVADSGLHFESGAPLRSALARLRSLGLAAFRLSLPAPGDPLGLVGTAELNKAAIDAGEAVLVELADQQVGLVPSEDLRGSSYAGVAWTPYRAADKIPEPVPLAEAEQQLTIAMRECTSLFGQVDDIAAWGPEVTRALEDLRDAGRQPTEGLAPAHPQRAHRLAAQADRLAVVVRLACKDKGRGLSTSQMSARVEALRILDRAVRRARVASYGATADG</sequence>
<organism evidence="1 2">
    <name type="scientific">Lipingzhangella halophila</name>
    <dbReference type="NCBI Taxonomy" id="1783352"/>
    <lineage>
        <taxon>Bacteria</taxon>
        <taxon>Bacillati</taxon>
        <taxon>Actinomycetota</taxon>
        <taxon>Actinomycetes</taxon>
        <taxon>Streptosporangiales</taxon>
        <taxon>Nocardiopsidaceae</taxon>
        <taxon>Lipingzhangella</taxon>
    </lineage>
</organism>
<accession>A0A7W7W4Y9</accession>
<reference evidence="1 2" key="1">
    <citation type="submission" date="2020-08" db="EMBL/GenBank/DDBJ databases">
        <title>Sequencing the genomes of 1000 actinobacteria strains.</title>
        <authorList>
            <person name="Klenk H.-P."/>
        </authorList>
    </citation>
    <scope>NUCLEOTIDE SEQUENCE [LARGE SCALE GENOMIC DNA]</scope>
    <source>
        <strain evidence="1 2">DSM 102030</strain>
    </source>
</reference>
<proteinExistence type="predicted"/>
<gene>
    <name evidence="1" type="ORF">F4561_005497</name>
</gene>
<dbReference type="AlphaFoldDB" id="A0A7W7W4Y9"/>
<name>A0A7W7W4Y9_9ACTN</name>
<evidence type="ECO:0000313" key="2">
    <source>
        <dbReference type="Proteomes" id="UP000523007"/>
    </source>
</evidence>
<dbReference type="Proteomes" id="UP000523007">
    <property type="component" value="Unassembled WGS sequence"/>
</dbReference>
<protein>
    <submittedName>
        <fullName evidence="1">Uncharacterized protein</fullName>
    </submittedName>
</protein>
<dbReference type="EMBL" id="JACHJT010000001">
    <property type="protein sequence ID" value="MBB4934677.1"/>
    <property type="molecule type" value="Genomic_DNA"/>
</dbReference>
<evidence type="ECO:0000313" key="1">
    <source>
        <dbReference type="EMBL" id="MBB4934677.1"/>
    </source>
</evidence>
<comment type="caution">
    <text evidence="1">The sequence shown here is derived from an EMBL/GenBank/DDBJ whole genome shotgun (WGS) entry which is preliminary data.</text>
</comment>
<dbReference type="RefSeq" id="WP_246437297.1">
    <property type="nucleotide sequence ID" value="NZ_JACHJT010000001.1"/>
</dbReference>
<keyword evidence="2" id="KW-1185">Reference proteome</keyword>